<proteinExistence type="inferred from homology"/>
<dbReference type="GO" id="GO:0047617">
    <property type="term" value="F:fatty acyl-CoA hydrolase activity"/>
    <property type="evidence" value="ECO:0007669"/>
    <property type="project" value="TreeGrafter"/>
</dbReference>
<dbReference type="CDD" id="cd00586">
    <property type="entry name" value="4HBT"/>
    <property type="match status" value="1"/>
</dbReference>
<dbReference type="EMBL" id="JAGQHR010000711">
    <property type="protein sequence ID" value="MCA9729473.1"/>
    <property type="molecule type" value="Genomic_DNA"/>
</dbReference>
<evidence type="ECO:0000313" key="4">
    <source>
        <dbReference type="Proteomes" id="UP000697710"/>
    </source>
</evidence>
<keyword evidence="2" id="KW-0378">Hydrolase</keyword>
<comment type="similarity">
    <text evidence="1">Belongs to the 4-hydroxybenzoyl-CoA thioesterase family.</text>
</comment>
<dbReference type="Proteomes" id="UP000697710">
    <property type="component" value="Unassembled WGS sequence"/>
</dbReference>
<comment type="caution">
    <text evidence="3">The sequence shown here is derived from an EMBL/GenBank/DDBJ whole genome shotgun (WGS) entry which is preliminary data.</text>
</comment>
<name>A0A956M1Z1_UNCEI</name>
<reference evidence="3" key="1">
    <citation type="submission" date="2020-04" db="EMBL/GenBank/DDBJ databases">
        <authorList>
            <person name="Zhang T."/>
        </authorList>
    </citation>
    <scope>NUCLEOTIDE SEQUENCE</scope>
    <source>
        <strain evidence="3">HKST-UBA01</strain>
    </source>
</reference>
<dbReference type="InterPro" id="IPR006684">
    <property type="entry name" value="YbgC/YbaW"/>
</dbReference>
<dbReference type="AlphaFoldDB" id="A0A956M1Z1"/>
<dbReference type="Gene3D" id="3.10.129.10">
    <property type="entry name" value="Hotdog Thioesterase"/>
    <property type="match status" value="1"/>
</dbReference>
<organism evidence="3 4">
    <name type="scientific">Eiseniibacteriota bacterium</name>
    <dbReference type="NCBI Taxonomy" id="2212470"/>
    <lineage>
        <taxon>Bacteria</taxon>
        <taxon>Candidatus Eiseniibacteriota</taxon>
    </lineage>
</organism>
<dbReference type="InterPro" id="IPR050563">
    <property type="entry name" value="4-hydroxybenzoyl-CoA_TE"/>
</dbReference>
<dbReference type="PIRSF" id="PIRSF003230">
    <property type="entry name" value="YbgC"/>
    <property type="match status" value="1"/>
</dbReference>
<dbReference type="SUPFAM" id="SSF54637">
    <property type="entry name" value="Thioesterase/thiol ester dehydrase-isomerase"/>
    <property type="match status" value="1"/>
</dbReference>
<reference evidence="3" key="2">
    <citation type="journal article" date="2021" name="Microbiome">
        <title>Successional dynamics and alternative stable states in a saline activated sludge microbial community over 9 years.</title>
        <authorList>
            <person name="Wang Y."/>
            <person name="Ye J."/>
            <person name="Ju F."/>
            <person name="Liu L."/>
            <person name="Boyd J.A."/>
            <person name="Deng Y."/>
            <person name="Parks D.H."/>
            <person name="Jiang X."/>
            <person name="Yin X."/>
            <person name="Woodcroft B.J."/>
            <person name="Tyson G.W."/>
            <person name="Hugenholtz P."/>
            <person name="Polz M.F."/>
            <person name="Zhang T."/>
        </authorList>
    </citation>
    <scope>NUCLEOTIDE SEQUENCE</scope>
    <source>
        <strain evidence="3">HKST-UBA01</strain>
    </source>
</reference>
<dbReference type="PANTHER" id="PTHR31793:SF27">
    <property type="entry name" value="NOVEL THIOESTERASE SUPERFAMILY DOMAIN AND SAPOSIN A-TYPE DOMAIN CONTAINING PROTEIN (0610012H03RIK)"/>
    <property type="match status" value="1"/>
</dbReference>
<dbReference type="InterPro" id="IPR029069">
    <property type="entry name" value="HotDog_dom_sf"/>
</dbReference>
<evidence type="ECO:0000313" key="3">
    <source>
        <dbReference type="EMBL" id="MCA9729473.1"/>
    </source>
</evidence>
<protein>
    <submittedName>
        <fullName evidence="3">Acyl-CoA thioesterase</fullName>
    </submittedName>
</protein>
<evidence type="ECO:0000256" key="2">
    <source>
        <dbReference type="ARBA" id="ARBA00022801"/>
    </source>
</evidence>
<evidence type="ECO:0000256" key="1">
    <source>
        <dbReference type="ARBA" id="ARBA00005953"/>
    </source>
</evidence>
<accession>A0A956M1Z1</accession>
<dbReference type="PANTHER" id="PTHR31793">
    <property type="entry name" value="4-HYDROXYBENZOYL-COA THIOESTERASE FAMILY MEMBER"/>
    <property type="match status" value="1"/>
</dbReference>
<dbReference type="NCBIfam" id="TIGR00051">
    <property type="entry name" value="YbgC/FadM family acyl-CoA thioesterase"/>
    <property type="match status" value="1"/>
</dbReference>
<dbReference type="Pfam" id="PF13279">
    <property type="entry name" value="4HBT_2"/>
    <property type="match status" value="1"/>
</dbReference>
<gene>
    <name evidence="3" type="ORF">KC729_17430</name>
</gene>
<sequence length="138" mass="15747">MKEPGPDPLAGVTHVRVYFADTDQMGVVYNGRYLTWCEIGRTELLRDAGLPYALVESRGVSLPVTEATLRVRRPARYDDLVRIETVVSGLRTREVRFRYLMWRDDVCLVEAETAHVPVDRDAGHAVRLPQWLRDALVP</sequence>